<dbReference type="PANTHER" id="PTHR33877">
    <property type="entry name" value="SLL1193 PROTEIN"/>
    <property type="match status" value="1"/>
</dbReference>
<reference evidence="3 4" key="1">
    <citation type="journal article" date="2018" name="Mol. Plant Microbe Interact.">
        <title>Taxonomically Different Co-Microsymbionts of a Relict Legume, Oxytropis popoviana, Have Complementary Sets of Symbiotic Genes and Together Increase the Efficiency of Plant Nodulation.</title>
        <authorList>
            <person name="Safronova V."/>
            <person name="Belimov A."/>
            <person name="Sazanova A."/>
            <person name="Chirak E."/>
            <person name="Verkhozina A."/>
            <person name="Kuznetsova I."/>
            <person name="Andronov E."/>
            <person name="Puhalsky J."/>
            <person name="Tikhonovich I."/>
        </authorList>
    </citation>
    <scope>NUCLEOTIDE SEQUENCE [LARGE SCALE GENOMIC DNA]</scope>
    <source>
        <strain evidence="3 4">Opo-235</strain>
    </source>
</reference>
<sequence length="148" mass="16863">MIPFVWGICMPTLRDPQYRAFVRRELYRRQDGKCFYCHRDLTTKKTGELALTIEHRKAKMKGGTDDLKNLVAACWHCNHHRGEQMNATKQRKEAKALSRQRRMLARDCRSKADSQADGKAHEQLAGKVEGNGANRTPSVHTARSEGLG</sequence>
<dbReference type="GO" id="GO:0004519">
    <property type="term" value="F:endonuclease activity"/>
    <property type="evidence" value="ECO:0007669"/>
    <property type="project" value="InterPro"/>
</dbReference>
<feature type="domain" description="HNH nuclease" evidence="2">
    <location>
        <begin position="21"/>
        <end position="79"/>
    </location>
</feature>
<dbReference type="GO" id="GO:0003676">
    <property type="term" value="F:nucleic acid binding"/>
    <property type="evidence" value="ECO:0007669"/>
    <property type="project" value="InterPro"/>
</dbReference>
<evidence type="ECO:0000256" key="1">
    <source>
        <dbReference type="SAM" id="MobiDB-lite"/>
    </source>
</evidence>
<dbReference type="InterPro" id="IPR002711">
    <property type="entry name" value="HNH"/>
</dbReference>
<proteinExistence type="predicted"/>
<feature type="compositionally biased region" description="Basic and acidic residues" evidence="1">
    <location>
        <begin position="104"/>
        <end position="124"/>
    </location>
</feature>
<accession>A0A3M9XH13</accession>
<dbReference type="InterPro" id="IPR003615">
    <property type="entry name" value="HNH_nuc"/>
</dbReference>
<comment type="caution">
    <text evidence="3">The sequence shown here is derived from an EMBL/GenBank/DDBJ whole genome shotgun (WGS) entry which is preliminary data.</text>
</comment>
<dbReference type="CDD" id="cd00085">
    <property type="entry name" value="HNHc"/>
    <property type="match status" value="1"/>
</dbReference>
<gene>
    <name evidence="3" type="ORF">DNR46_05885</name>
</gene>
<dbReference type="PANTHER" id="PTHR33877:SF2">
    <property type="entry name" value="OS07G0170200 PROTEIN"/>
    <property type="match status" value="1"/>
</dbReference>
<evidence type="ECO:0000313" key="4">
    <source>
        <dbReference type="Proteomes" id="UP000275436"/>
    </source>
</evidence>
<name>A0A3M9XH13_9HYPH</name>
<dbReference type="Proteomes" id="UP000275436">
    <property type="component" value="Unassembled WGS sequence"/>
</dbReference>
<dbReference type="InterPro" id="IPR052892">
    <property type="entry name" value="NA-targeting_endonuclease"/>
</dbReference>
<dbReference type="AlphaFoldDB" id="A0A3M9XH13"/>
<dbReference type="EMBL" id="QKOD01000001">
    <property type="protein sequence ID" value="RNJ47347.1"/>
    <property type="molecule type" value="Genomic_DNA"/>
</dbReference>
<dbReference type="GO" id="GO:0008270">
    <property type="term" value="F:zinc ion binding"/>
    <property type="evidence" value="ECO:0007669"/>
    <property type="project" value="InterPro"/>
</dbReference>
<dbReference type="Gene3D" id="1.10.30.50">
    <property type="match status" value="1"/>
</dbReference>
<evidence type="ECO:0000313" key="3">
    <source>
        <dbReference type="EMBL" id="RNJ47347.1"/>
    </source>
</evidence>
<feature type="region of interest" description="Disordered" evidence="1">
    <location>
        <begin position="84"/>
        <end position="148"/>
    </location>
</feature>
<protein>
    <recommendedName>
        <fullName evidence="2">HNH nuclease domain-containing protein</fullName>
    </recommendedName>
</protein>
<dbReference type="Pfam" id="PF01844">
    <property type="entry name" value="HNH"/>
    <property type="match status" value="1"/>
</dbReference>
<organism evidence="3 4">
    <name type="scientific">Mesorhizobium japonicum</name>
    <dbReference type="NCBI Taxonomy" id="2066070"/>
    <lineage>
        <taxon>Bacteria</taxon>
        <taxon>Pseudomonadati</taxon>
        <taxon>Pseudomonadota</taxon>
        <taxon>Alphaproteobacteria</taxon>
        <taxon>Hyphomicrobiales</taxon>
        <taxon>Phyllobacteriaceae</taxon>
        <taxon>Mesorhizobium</taxon>
    </lineage>
</organism>
<evidence type="ECO:0000259" key="2">
    <source>
        <dbReference type="SMART" id="SM00507"/>
    </source>
</evidence>
<dbReference type="SMART" id="SM00507">
    <property type="entry name" value="HNHc"/>
    <property type="match status" value="1"/>
</dbReference>